<dbReference type="NCBIfam" id="TIGR00004">
    <property type="entry name" value="Rid family detoxifying hydrolase"/>
    <property type="match status" value="1"/>
</dbReference>
<accession>A0A8J5KCC5</accession>
<dbReference type="Pfam" id="PF01042">
    <property type="entry name" value="Ribonuc_L-PSP"/>
    <property type="match status" value="1"/>
</dbReference>
<dbReference type="PANTHER" id="PTHR11803">
    <property type="entry name" value="2-IMINOBUTANOATE/2-IMINOPROPANOATE DEAMINASE RIDA"/>
    <property type="match status" value="1"/>
</dbReference>
<keyword evidence="3" id="KW-1185">Reference proteome</keyword>
<dbReference type="PROSITE" id="PS01094">
    <property type="entry name" value="UPF0076"/>
    <property type="match status" value="1"/>
</dbReference>
<dbReference type="Proteomes" id="UP000747542">
    <property type="component" value="Unassembled WGS sequence"/>
</dbReference>
<dbReference type="CDD" id="cd00448">
    <property type="entry name" value="YjgF_YER057c_UK114_family"/>
    <property type="match status" value="1"/>
</dbReference>
<dbReference type="OrthoDB" id="309640at2759"/>
<evidence type="ECO:0000256" key="1">
    <source>
        <dbReference type="ARBA" id="ARBA00010552"/>
    </source>
</evidence>
<organism evidence="2 3">
    <name type="scientific">Homarus americanus</name>
    <name type="common">American lobster</name>
    <dbReference type="NCBI Taxonomy" id="6706"/>
    <lineage>
        <taxon>Eukaryota</taxon>
        <taxon>Metazoa</taxon>
        <taxon>Ecdysozoa</taxon>
        <taxon>Arthropoda</taxon>
        <taxon>Crustacea</taxon>
        <taxon>Multicrustacea</taxon>
        <taxon>Malacostraca</taxon>
        <taxon>Eumalacostraca</taxon>
        <taxon>Eucarida</taxon>
        <taxon>Decapoda</taxon>
        <taxon>Pleocyemata</taxon>
        <taxon>Astacidea</taxon>
        <taxon>Nephropoidea</taxon>
        <taxon>Nephropidae</taxon>
        <taxon>Homarus</taxon>
    </lineage>
</organism>
<evidence type="ECO:0000313" key="2">
    <source>
        <dbReference type="EMBL" id="KAG7170291.1"/>
    </source>
</evidence>
<protein>
    <submittedName>
        <fullName evidence="2">2-iminobutanoate/2-iminopropanoate deaminase-like</fullName>
    </submittedName>
</protein>
<gene>
    <name evidence="2" type="primary">RIDA-L</name>
    <name evidence="2" type="ORF">Hamer_G016094</name>
</gene>
<dbReference type="InterPro" id="IPR019897">
    <property type="entry name" value="RidA_CS"/>
</dbReference>
<comment type="caution">
    <text evidence="2">The sequence shown here is derived from an EMBL/GenBank/DDBJ whole genome shotgun (WGS) entry which is preliminary data.</text>
</comment>
<dbReference type="InterPro" id="IPR006175">
    <property type="entry name" value="YjgF/YER057c/UK114"/>
</dbReference>
<dbReference type="EMBL" id="JAHLQT010014436">
    <property type="protein sequence ID" value="KAG7170291.1"/>
    <property type="molecule type" value="Genomic_DNA"/>
</dbReference>
<dbReference type="GO" id="GO:0005829">
    <property type="term" value="C:cytosol"/>
    <property type="evidence" value="ECO:0007669"/>
    <property type="project" value="TreeGrafter"/>
</dbReference>
<name>A0A8J5KCC5_HOMAM</name>
<evidence type="ECO:0000313" key="3">
    <source>
        <dbReference type="Proteomes" id="UP000747542"/>
    </source>
</evidence>
<reference evidence="2" key="1">
    <citation type="journal article" date="2021" name="Sci. Adv.">
        <title>The American lobster genome reveals insights on longevity, neural, and immune adaptations.</title>
        <authorList>
            <person name="Polinski J.M."/>
            <person name="Zimin A.V."/>
            <person name="Clark K.F."/>
            <person name="Kohn A.B."/>
            <person name="Sadowski N."/>
            <person name="Timp W."/>
            <person name="Ptitsyn A."/>
            <person name="Khanna P."/>
            <person name="Romanova D.Y."/>
            <person name="Williams P."/>
            <person name="Greenwood S.J."/>
            <person name="Moroz L.L."/>
            <person name="Walt D.R."/>
            <person name="Bodnar A.G."/>
        </authorList>
    </citation>
    <scope>NUCLEOTIDE SEQUENCE</scope>
    <source>
        <strain evidence="2">GMGI-L3</strain>
    </source>
</reference>
<dbReference type="AlphaFoldDB" id="A0A8J5KCC5"/>
<dbReference type="GO" id="GO:0005739">
    <property type="term" value="C:mitochondrion"/>
    <property type="evidence" value="ECO:0007669"/>
    <property type="project" value="TreeGrafter"/>
</dbReference>
<sequence>MASKILRKVISTPKAPAAIGPYSQAVQAGNTLYVSGQLGMDPQTMNLVSGDVVEQTKTALTNMGHILEAAGCTYKHVVKTTVLLADINDFVKVNEVYSTFFSEAVPARAAYQVANLPKGGRVEIEAIAVVGELDQQ</sequence>
<dbReference type="PANTHER" id="PTHR11803:SF39">
    <property type="entry name" value="2-IMINOBUTANOATE_2-IMINOPROPANOATE DEAMINASE"/>
    <property type="match status" value="1"/>
</dbReference>
<proteinExistence type="inferred from homology"/>
<comment type="similarity">
    <text evidence="1">Belongs to the RutC family.</text>
</comment>
<dbReference type="InterPro" id="IPR006056">
    <property type="entry name" value="RidA"/>
</dbReference>
<dbReference type="GO" id="GO:0019239">
    <property type="term" value="F:deaminase activity"/>
    <property type="evidence" value="ECO:0007669"/>
    <property type="project" value="TreeGrafter"/>
</dbReference>
<dbReference type="FunFam" id="3.30.1330.40:FF:000001">
    <property type="entry name" value="L-PSP family endoribonuclease"/>
    <property type="match status" value="1"/>
</dbReference>